<proteinExistence type="predicted"/>
<gene>
    <name evidence="2" type="ORF">E2C01_066991</name>
</gene>
<name>A0A5B7HSE7_PORTR</name>
<feature type="compositionally biased region" description="Basic residues" evidence="1">
    <location>
        <begin position="76"/>
        <end position="85"/>
    </location>
</feature>
<reference evidence="2 3" key="1">
    <citation type="submission" date="2019-05" db="EMBL/GenBank/DDBJ databases">
        <title>Another draft genome of Portunus trituberculatus and its Hox gene families provides insights of decapod evolution.</title>
        <authorList>
            <person name="Jeong J.-H."/>
            <person name="Song I."/>
            <person name="Kim S."/>
            <person name="Choi T."/>
            <person name="Kim D."/>
            <person name="Ryu S."/>
            <person name="Kim W."/>
        </authorList>
    </citation>
    <scope>NUCLEOTIDE SEQUENCE [LARGE SCALE GENOMIC DNA]</scope>
    <source>
        <tissue evidence="2">Muscle</tissue>
    </source>
</reference>
<dbReference type="AlphaFoldDB" id="A0A5B7HSE7"/>
<feature type="region of interest" description="Disordered" evidence="1">
    <location>
        <begin position="43"/>
        <end position="85"/>
    </location>
</feature>
<evidence type="ECO:0000313" key="3">
    <source>
        <dbReference type="Proteomes" id="UP000324222"/>
    </source>
</evidence>
<evidence type="ECO:0000313" key="2">
    <source>
        <dbReference type="EMBL" id="MPC72679.1"/>
    </source>
</evidence>
<accession>A0A5B7HSE7</accession>
<sequence length="85" mass="9650">MQTPTWIPLSDKGLNSMFAASRRSNASLYGIQSLSANDLGFEESSLGGEEAAEEKRRKDKENAGLVKSNMKGEERRRRKRVKVWY</sequence>
<dbReference type="EMBL" id="VSRR010035185">
    <property type="protein sequence ID" value="MPC72679.1"/>
    <property type="molecule type" value="Genomic_DNA"/>
</dbReference>
<protein>
    <submittedName>
        <fullName evidence="2">Uncharacterized protein</fullName>
    </submittedName>
</protein>
<organism evidence="2 3">
    <name type="scientific">Portunus trituberculatus</name>
    <name type="common">Swimming crab</name>
    <name type="synonym">Neptunus trituberculatus</name>
    <dbReference type="NCBI Taxonomy" id="210409"/>
    <lineage>
        <taxon>Eukaryota</taxon>
        <taxon>Metazoa</taxon>
        <taxon>Ecdysozoa</taxon>
        <taxon>Arthropoda</taxon>
        <taxon>Crustacea</taxon>
        <taxon>Multicrustacea</taxon>
        <taxon>Malacostraca</taxon>
        <taxon>Eumalacostraca</taxon>
        <taxon>Eucarida</taxon>
        <taxon>Decapoda</taxon>
        <taxon>Pleocyemata</taxon>
        <taxon>Brachyura</taxon>
        <taxon>Eubrachyura</taxon>
        <taxon>Portunoidea</taxon>
        <taxon>Portunidae</taxon>
        <taxon>Portuninae</taxon>
        <taxon>Portunus</taxon>
    </lineage>
</organism>
<comment type="caution">
    <text evidence="2">The sequence shown here is derived from an EMBL/GenBank/DDBJ whole genome shotgun (WGS) entry which is preliminary data.</text>
</comment>
<dbReference type="Proteomes" id="UP000324222">
    <property type="component" value="Unassembled WGS sequence"/>
</dbReference>
<evidence type="ECO:0000256" key="1">
    <source>
        <dbReference type="SAM" id="MobiDB-lite"/>
    </source>
</evidence>
<feature type="compositionally biased region" description="Basic and acidic residues" evidence="1">
    <location>
        <begin position="53"/>
        <end position="62"/>
    </location>
</feature>
<keyword evidence="3" id="KW-1185">Reference proteome</keyword>